<protein>
    <submittedName>
        <fullName evidence="1">DUF1036 domain-containing protein</fullName>
    </submittedName>
</protein>
<dbReference type="Proteomes" id="UP000220702">
    <property type="component" value="Unassembled WGS sequence"/>
</dbReference>
<reference evidence="1 2" key="1">
    <citation type="submission" date="2017-09" db="EMBL/GenBank/DDBJ databases">
        <title>Large-scale bioinformatics analysis of Bacillus genomes uncovers conserved roles of natural products in bacterial physiology.</title>
        <authorList>
            <consortium name="Agbiome Team Llc"/>
            <person name="Bleich R.M."/>
            <person name="Grubbs K.J."/>
            <person name="Santa Maria K.C."/>
            <person name="Allen S.E."/>
            <person name="Farag S."/>
            <person name="Shank E.A."/>
            <person name="Bowers A."/>
        </authorList>
    </citation>
    <scope>NUCLEOTIDE SEQUENCE [LARGE SCALE GENOMIC DNA]</scope>
    <source>
        <strain evidence="1 2">AFS089089</strain>
    </source>
</reference>
<evidence type="ECO:0000313" key="1">
    <source>
        <dbReference type="EMBL" id="PEA86585.1"/>
    </source>
</evidence>
<organism evidence="1 2">
    <name type="scientific">Bacillus thuringiensis</name>
    <dbReference type="NCBI Taxonomy" id="1428"/>
    <lineage>
        <taxon>Bacteria</taxon>
        <taxon>Bacillati</taxon>
        <taxon>Bacillota</taxon>
        <taxon>Bacilli</taxon>
        <taxon>Bacillales</taxon>
        <taxon>Bacillaceae</taxon>
        <taxon>Bacillus</taxon>
        <taxon>Bacillus cereus group</taxon>
    </lineage>
</organism>
<dbReference type="InterPro" id="IPR009380">
    <property type="entry name" value="DUF1036"/>
</dbReference>
<comment type="caution">
    <text evidence="1">The sequence shown here is derived from an EMBL/GenBank/DDBJ whole genome shotgun (WGS) entry which is preliminary data.</text>
</comment>
<dbReference type="AlphaFoldDB" id="A0A9X6Y7Y7"/>
<dbReference type="RefSeq" id="WP_001115951.1">
    <property type="nucleotide sequence ID" value="NZ_NVNL01000065.1"/>
</dbReference>
<gene>
    <name evidence="1" type="ORF">CON71_29160</name>
</gene>
<accession>A0A9X6Y7Y7</accession>
<name>A0A9X6Y7Y7_BACTU</name>
<sequence length="124" mass="14557">MPFKFRNETNLTVWLAAAFYDPTCSSKWRKQGWFRMAPGQIITLWPGPATYSDVYFFARDTNETRKWEGNEYNVVLPLGYMGFSNGLEYYFDRCWGDPNTEPNKIRRGLIGIRATADDFTYPIR</sequence>
<dbReference type="EMBL" id="NVNL01000065">
    <property type="protein sequence ID" value="PEA86585.1"/>
    <property type="molecule type" value="Genomic_DNA"/>
</dbReference>
<proteinExistence type="predicted"/>
<evidence type="ECO:0000313" key="2">
    <source>
        <dbReference type="Proteomes" id="UP000220702"/>
    </source>
</evidence>
<dbReference type="Pfam" id="PF06282">
    <property type="entry name" value="DUF1036"/>
    <property type="match status" value="1"/>
</dbReference>